<evidence type="ECO:0000256" key="4">
    <source>
        <dbReference type="ARBA" id="ARBA00023125"/>
    </source>
</evidence>
<dbReference type="InterPro" id="IPR050639">
    <property type="entry name" value="SSR_resolvase"/>
</dbReference>
<dbReference type="Pfam" id="PF00239">
    <property type="entry name" value="Resolvase"/>
    <property type="match status" value="1"/>
</dbReference>
<evidence type="ECO:0000256" key="7">
    <source>
        <dbReference type="PROSITE-ProRule" id="PRU10137"/>
    </source>
</evidence>
<dbReference type="PANTHER" id="PTHR30461">
    <property type="entry name" value="DNA-INVERTASE FROM LAMBDOID PROPHAGE"/>
    <property type="match status" value="1"/>
</dbReference>
<dbReference type="PROSITE" id="PS00398">
    <property type="entry name" value="RECOMBINASES_2"/>
    <property type="match status" value="1"/>
</dbReference>
<organism evidence="9 10">
    <name type="scientific">Altericroceibacterium spongiae</name>
    <dbReference type="NCBI Taxonomy" id="2320269"/>
    <lineage>
        <taxon>Bacteria</taxon>
        <taxon>Pseudomonadati</taxon>
        <taxon>Pseudomonadota</taxon>
        <taxon>Alphaproteobacteria</taxon>
        <taxon>Sphingomonadales</taxon>
        <taxon>Erythrobacteraceae</taxon>
        <taxon>Altericroceibacterium</taxon>
    </lineage>
</organism>
<proteinExistence type="inferred from homology"/>
<dbReference type="CDD" id="cd03768">
    <property type="entry name" value="SR_ResInv"/>
    <property type="match status" value="1"/>
</dbReference>
<dbReference type="InterPro" id="IPR036162">
    <property type="entry name" value="Resolvase-like_N_sf"/>
</dbReference>
<dbReference type="InterPro" id="IPR006119">
    <property type="entry name" value="Resolv_N"/>
</dbReference>
<evidence type="ECO:0000259" key="8">
    <source>
        <dbReference type="PROSITE" id="PS51736"/>
    </source>
</evidence>
<dbReference type="Gene3D" id="1.10.10.60">
    <property type="entry name" value="Homeodomain-like"/>
    <property type="match status" value="1"/>
</dbReference>
<evidence type="ECO:0000256" key="6">
    <source>
        <dbReference type="PIRSR" id="PIRSR606118-50"/>
    </source>
</evidence>
<dbReference type="GO" id="GO:0015074">
    <property type="term" value="P:DNA integration"/>
    <property type="evidence" value="ECO:0007669"/>
    <property type="project" value="UniProtKB-KW"/>
</dbReference>
<dbReference type="Proteomes" id="UP000284395">
    <property type="component" value="Unassembled WGS sequence"/>
</dbReference>
<feature type="active site" description="O-(5'-phospho-DNA)-serine intermediate" evidence="6 7">
    <location>
        <position position="9"/>
    </location>
</feature>
<dbReference type="PROSITE" id="PS51736">
    <property type="entry name" value="RECOMBINASES_3"/>
    <property type="match status" value="1"/>
</dbReference>
<dbReference type="AlphaFoldDB" id="A0A420EAR8"/>
<evidence type="ECO:0000313" key="10">
    <source>
        <dbReference type="Proteomes" id="UP000284395"/>
    </source>
</evidence>
<sequence>MKIGYARVSTDEQNLRMQIDALEAAGAEKIFEDRGISGSAVIKPALRECLEFARDGDELVVWRLDRLSRSLKELIELADALGQRNLAFRSLHEQIETVSPAGRLFFHIVGALAEFEREIIRARTRDGMNAARRAGKRLGRPPTISDEQWTEAKALMSGSDPKKPAEVARLLGVSRQAVSKRLKADREAQGGDVASTGRG</sequence>
<accession>A0A420EAR8</accession>
<dbReference type="PROSITE" id="PS00397">
    <property type="entry name" value="RECOMBINASES_1"/>
    <property type="match status" value="1"/>
</dbReference>
<evidence type="ECO:0000313" key="9">
    <source>
        <dbReference type="EMBL" id="RKF17744.1"/>
    </source>
</evidence>
<dbReference type="FunFam" id="3.40.50.1390:FF:000001">
    <property type="entry name" value="DNA recombinase"/>
    <property type="match status" value="1"/>
</dbReference>
<comment type="similarity">
    <text evidence="1">Belongs to the site-specific recombinase resolvase family.</text>
</comment>
<dbReference type="Gene3D" id="3.40.50.1390">
    <property type="entry name" value="Resolvase, N-terminal catalytic domain"/>
    <property type="match status" value="1"/>
</dbReference>
<evidence type="ECO:0000256" key="3">
    <source>
        <dbReference type="ARBA" id="ARBA00023100"/>
    </source>
</evidence>
<dbReference type="PANTHER" id="PTHR30461:SF2">
    <property type="entry name" value="SERINE RECOMBINASE PINE-RELATED"/>
    <property type="match status" value="1"/>
</dbReference>
<reference evidence="9 10" key="1">
    <citation type="submission" date="2018-09" db="EMBL/GenBank/DDBJ databases">
        <title>Altererythrobacter spongiae sp. nov., isolated from a marine sponge.</title>
        <authorList>
            <person name="Zhuang L."/>
            <person name="Luo L."/>
        </authorList>
    </citation>
    <scope>NUCLEOTIDE SEQUENCE [LARGE SCALE GENOMIC DNA]</scope>
    <source>
        <strain evidence="9 10">HN-Y73</strain>
    </source>
</reference>
<evidence type="ECO:0000256" key="1">
    <source>
        <dbReference type="ARBA" id="ARBA00009913"/>
    </source>
</evidence>
<dbReference type="SUPFAM" id="SSF53041">
    <property type="entry name" value="Resolvase-like"/>
    <property type="match status" value="1"/>
</dbReference>
<keyword evidence="10" id="KW-1185">Reference proteome</keyword>
<evidence type="ECO:0000256" key="5">
    <source>
        <dbReference type="ARBA" id="ARBA00023172"/>
    </source>
</evidence>
<gene>
    <name evidence="9" type="ORF">D6851_15925</name>
</gene>
<dbReference type="SMART" id="SM00857">
    <property type="entry name" value="Resolvase"/>
    <property type="match status" value="1"/>
</dbReference>
<dbReference type="RefSeq" id="WP_120325897.1">
    <property type="nucleotide sequence ID" value="NZ_RAPF01000012.1"/>
</dbReference>
<protein>
    <submittedName>
        <fullName evidence="9">Recombinase family protein</fullName>
    </submittedName>
</protein>
<evidence type="ECO:0000256" key="2">
    <source>
        <dbReference type="ARBA" id="ARBA00022908"/>
    </source>
</evidence>
<name>A0A420EAR8_9SPHN</name>
<feature type="domain" description="Resolvase/invertase-type recombinase catalytic" evidence="8">
    <location>
        <begin position="1"/>
        <end position="135"/>
    </location>
</feature>
<dbReference type="EMBL" id="RAPF01000012">
    <property type="protein sequence ID" value="RKF17744.1"/>
    <property type="molecule type" value="Genomic_DNA"/>
</dbReference>
<dbReference type="OrthoDB" id="114045at2"/>
<dbReference type="GO" id="GO:0000150">
    <property type="term" value="F:DNA strand exchange activity"/>
    <property type="evidence" value="ECO:0007669"/>
    <property type="project" value="UniProtKB-KW"/>
</dbReference>
<comment type="caution">
    <text evidence="9">The sequence shown here is derived from an EMBL/GenBank/DDBJ whole genome shotgun (WGS) entry which is preliminary data.</text>
</comment>
<dbReference type="GO" id="GO:0003677">
    <property type="term" value="F:DNA binding"/>
    <property type="evidence" value="ECO:0007669"/>
    <property type="project" value="UniProtKB-KW"/>
</dbReference>
<keyword evidence="3" id="KW-0230">DNA invertase</keyword>
<keyword evidence="2" id="KW-0229">DNA integration</keyword>
<dbReference type="InterPro" id="IPR006118">
    <property type="entry name" value="Recombinase_CS"/>
</dbReference>
<keyword evidence="5" id="KW-0233">DNA recombination</keyword>
<keyword evidence="4" id="KW-0238">DNA-binding</keyword>